<accession>A0A0A5I507</accession>
<comment type="similarity">
    <text evidence="5 6">Belongs to the XseA family.</text>
</comment>
<evidence type="ECO:0000256" key="2">
    <source>
        <dbReference type="ARBA" id="ARBA00022722"/>
    </source>
</evidence>
<dbReference type="RefSeq" id="WP_026801074.1">
    <property type="nucleotide sequence ID" value="NZ_AULI01000012.1"/>
</dbReference>
<evidence type="ECO:0000256" key="1">
    <source>
        <dbReference type="ARBA" id="ARBA00022490"/>
    </source>
</evidence>
<dbReference type="InterPro" id="IPR020579">
    <property type="entry name" value="Exonuc_VII_lsu_C"/>
</dbReference>
<dbReference type="STRING" id="1385510.GCA_000425205_02773"/>
<dbReference type="GO" id="GO:0003676">
    <property type="term" value="F:nucleic acid binding"/>
    <property type="evidence" value="ECO:0007669"/>
    <property type="project" value="InterPro"/>
</dbReference>
<proteinExistence type="inferred from homology"/>
<comment type="subunit">
    <text evidence="5">Heterooligomer composed of large and small subunits.</text>
</comment>
<dbReference type="PANTHER" id="PTHR30008:SF0">
    <property type="entry name" value="EXODEOXYRIBONUCLEASE 7 LARGE SUBUNIT"/>
    <property type="match status" value="1"/>
</dbReference>
<evidence type="ECO:0000256" key="5">
    <source>
        <dbReference type="HAMAP-Rule" id="MF_00378"/>
    </source>
</evidence>
<dbReference type="OrthoDB" id="9802795at2"/>
<dbReference type="GO" id="GO:0008855">
    <property type="term" value="F:exodeoxyribonuclease VII activity"/>
    <property type="evidence" value="ECO:0007669"/>
    <property type="project" value="UniProtKB-UniRule"/>
</dbReference>
<dbReference type="Pfam" id="PF13742">
    <property type="entry name" value="tRNA_anti_2"/>
    <property type="match status" value="1"/>
</dbReference>
<dbReference type="Proteomes" id="UP000030528">
    <property type="component" value="Unassembled WGS sequence"/>
</dbReference>
<evidence type="ECO:0000256" key="6">
    <source>
        <dbReference type="RuleBase" id="RU004355"/>
    </source>
</evidence>
<dbReference type="GO" id="GO:0005737">
    <property type="term" value="C:cytoplasm"/>
    <property type="evidence" value="ECO:0007669"/>
    <property type="project" value="UniProtKB-SubCell"/>
</dbReference>
<sequence length="450" mass="51114">MKDRYLTVTALTKYIKRKFETDQHLREVWLRAEISNFKQHSRGHMYLTLKDQTSRVSAVMFSGNNKHLKFTPENGMNVLVKGEISVYEPVGQYQLYIRQMEPDGVGALYLAYEELKKKLSGEGLFEEARKKPIPKYPNHIAIITSPTGAAIRDIITTIKRRYPLVKLSVLPVSVQGPHAAPSVVKAIQHANELDGIDVIITGRGGGSIEELWAFNEESVARSIANSEVPIISAVGHETDYTISDFVADLRAPTPTGAAEMAVPSREEVQQHVQSLKRYLHRVVHTEINQSRQRLQAMQRSYAFRYPAKLMQQKEQDLDRLMEHLQRNVNMSLERKQEKVGNLIQRLSQQHPERQIELSKVNVQQLTTRNQRAMKQELGSQQQAFGQLLNKLNLLNPLEIMQRGYAIPFTSDGSVVKTVQDVQPGDSVQVRLKDGVLDAEVRGIAEEDYNE</sequence>
<gene>
    <name evidence="5" type="primary">xseA</name>
    <name evidence="10" type="ORF">N781_05960</name>
</gene>
<dbReference type="InterPro" id="IPR025824">
    <property type="entry name" value="OB-fold_nuc-bd_dom"/>
</dbReference>
<dbReference type="CDD" id="cd04489">
    <property type="entry name" value="ExoVII_LU_OBF"/>
    <property type="match status" value="1"/>
</dbReference>
<dbReference type="HAMAP" id="MF_00378">
    <property type="entry name" value="Exonuc_7_L"/>
    <property type="match status" value="1"/>
</dbReference>
<evidence type="ECO:0000313" key="11">
    <source>
        <dbReference type="Proteomes" id="UP000030528"/>
    </source>
</evidence>
<comment type="function">
    <text evidence="5">Bidirectionally degrades single-stranded DNA into large acid-insoluble oligonucleotides, which are then degraded further into small acid-soluble oligonucleotides.</text>
</comment>
<feature type="domain" description="OB-fold nucleic acid binding" evidence="9">
    <location>
        <begin position="6"/>
        <end position="101"/>
    </location>
</feature>
<dbReference type="EMBL" id="AVPE01000012">
    <property type="protein sequence ID" value="KGX90912.1"/>
    <property type="molecule type" value="Genomic_DNA"/>
</dbReference>
<comment type="caution">
    <text evidence="10">The sequence shown here is derived from an EMBL/GenBank/DDBJ whole genome shotgun (WGS) entry which is preliminary data.</text>
</comment>
<dbReference type="GO" id="GO:0006308">
    <property type="term" value="P:DNA catabolic process"/>
    <property type="evidence" value="ECO:0007669"/>
    <property type="project" value="UniProtKB-UniRule"/>
</dbReference>
<dbReference type="GO" id="GO:0009318">
    <property type="term" value="C:exodeoxyribonuclease VII complex"/>
    <property type="evidence" value="ECO:0007669"/>
    <property type="project" value="UniProtKB-UniRule"/>
</dbReference>
<keyword evidence="11" id="KW-1185">Reference proteome</keyword>
<name>A0A0A5I507_9BACI</name>
<evidence type="ECO:0000259" key="9">
    <source>
        <dbReference type="Pfam" id="PF13742"/>
    </source>
</evidence>
<evidence type="ECO:0000256" key="4">
    <source>
        <dbReference type="ARBA" id="ARBA00022839"/>
    </source>
</evidence>
<evidence type="ECO:0000313" key="10">
    <source>
        <dbReference type="EMBL" id="KGX90912.1"/>
    </source>
</evidence>
<dbReference type="EC" id="3.1.11.6" evidence="5"/>
<feature type="domain" description="Exonuclease VII large subunit C-terminal" evidence="8">
    <location>
        <begin position="124"/>
        <end position="438"/>
    </location>
</feature>
<comment type="catalytic activity">
    <reaction evidence="5 6">
        <text>Exonucleolytic cleavage in either 5'- to 3'- or 3'- to 5'-direction to yield nucleoside 5'-phosphates.</text>
        <dbReference type="EC" id="3.1.11.6"/>
    </reaction>
</comment>
<keyword evidence="4 5" id="KW-0269">Exonuclease</keyword>
<keyword evidence="1 5" id="KW-0963">Cytoplasm</keyword>
<keyword evidence="2 5" id="KW-0540">Nuclease</keyword>
<keyword evidence="7" id="KW-0175">Coiled coil</keyword>
<keyword evidence="3 5" id="KW-0378">Hydrolase</keyword>
<evidence type="ECO:0000256" key="7">
    <source>
        <dbReference type="SAM" id="Coils"/>
    </source>
</evidence>
<dbReference type="PANTHER" id="PTHR30008">
    <property type="entry name" value="EXODEOXYRIBONUCLEASE 7 LARGE SUBUNIT"/>
    <property type="match status" value="1"/>
</dbReference>
<reference evidence="10 11" key="1">
    <citation type="submission" date="2013-08" db="EMBL/GenBank/DDBJ databases">
        <authorList>
            <person name="Huang J."/>
            <person name="Wang G."/>
        </authorList>
    </citation>
    <scope>NUCLEOTIDE SEQUENCE [LARGE SCALE GENOMIC DNA]</scope>
    <source>
        <strain evidence="10 11">JSM 076056</strain>
    </source>
</reference>
<evidence type="ECO:0000256" key="3">
    <source>
        <dbReference type="ARBA" id="ARBA00022801"/>
    </source>
</evidence>
<dbReference type="NCBIfam" id="TIGR00237">
    <property type="entry name" value="xseA"/>
    <property type="match status" value="1"/>
</dbReference>
<feature type="coiled-coil region" evidence="7">
    <location>
        <begin position="307"/>
        <end position="349"/>
    </location>
</feature>
<organism evidence="10 11">
    <name type="scientific">Pontibacillus halophilus JSM 076056 = DSM 19796</name>
    <dbReference type="NCBI Taxonomy" id="1385510"/>
    <lineage>
        <taxon>Bacteria</taxon>
        <taxon>Bacillati</taxon>
        <taxon>Bacillota</taxon>
        <taxon>Bacilli</taxon>
        <taxon>Bacillales</taxon>
        <taxon>Bacillaceae</taxon>
        <taxon>Pontibacillus</taxon>
    </lineage>
</organism>
<evidence type="ECO:0000259" key="8">
    <source>
        <dbReference type="Pfam" id="PF02601"/>
    </source>
</evidence>
<dbReference type="eggNOG" id="COG1570">
    <property type="taxonomic scope" value="Bacteria"/>
</dbReference>
<protein>
    <recommendedName>
        <fullName evidence="5">Exodeoxyribonuclease 7 large subunit</fullName>
        <ecNumber evidence="5">3.1.11.6</ecNumber>
    </recommendedName>
    <alternativeName>
        <fullName evidence="5">Exodeoxyribonuclease VII large subunit</fullName>
        <shortName evidence="5">Exonuclease VII large subunit</shortName>
    </alternativeName>
</protein>
<dbReference type="AlphaFoldDB" id="A0A0A5I507"/>
<dbReference type="InterPro" id="IPR003753">
    <property type="entry name" value="Exonuc_VII_L"/>
</dbReference>
<comment type="subcellular location">
    <subcellularLocation>
        <location evidence="5 6">Cytoplasm</location>
    </subcellularLocation>
</comment>
<dbReference type="Pfam" id="PF02601">
    <property type="entry name" value="Exonuc_VII_L"/>
    <property type="match status" value="1"/>
</dbReference>